<organism evidence="12">
    <name type="scientific">invertebrate metagenome</name>
    <dbReference type="NCBI Taxonomy" id="1711999"/>
    <lineage>
        <taxon>unclassified sequences</taxon>
        <taxon>metagenomes</taxon>
        <taxon>organismal metagenomes</taxon>
    </lineage>
</organism>
<dbReference type="UniPathway" id="UPA00252"/>
<evidence type="ECO:0000256" key="8">
    <source>
        <dbReference type="ARBA" id="ARBA00023136"/>
    </source>
</evidence>
<feature type="transmembrane region" description="Helical" evidence="10">
    <location>
        <begin position="42"/>
        <end position="66"/>
    </location>
</feature>
<dbReference type="InterPro" id="IPR011990">
    <property type="entry name" value="TPR-like_helical_dom_sf"/>
</dbReference>
<evidence type="ECO:0000256" key="2">
    <source>
        <dbReference type="ARBA" id="ARBA00004429"/>
    </source>
</evidence>
<sequence>MKYYAWFLGALAVCGLIATAMVSNTGYILIAYKTMTFESTLWGLLLLLIIVLGVVWFLSYVVRLLYSLTNIMYPLSDQARIKKARRLSLRGLLAFTHGHWKQSEKYLAAAAQAGDSPLINYLAAARAAHEAGHYESSTQYLRDAELKSPGASLAIGISQAQLQLSSGRLEQALATLKRLHKKWPQHVYVLKLLKQVYLKLSDWQALAKLLPVLAQKKVVSDKEYLDIEQQAFDALFAQACHQGNLQDNTSPSRLNAVNKVWESLSRVQRRDPAMIFRYARSLVTLNAQEKAEQVVHDNLVRHYSRDLIRLYGKIAGQDTQRQLLSAEGLLNERTNDAELLLALGRLSLRNGLLGKAREYFEASLKLCKSVDVYNELGRLLAHMDDFEKSTEYFREGLCMAADSVVDFSLPAARR</sequence>
<dbReference type="EC" id="3.4.-.-" evidence="12"/>
<keyword evidence="12" id="KW-0645">Protease</keyword>
<dbReference type="Pfam" id="PF13181">
    <property type="entry name" value="TPR_8"/>
    <property type="match status" value="2"/>
</dbReference>
<feature type="transmembrane region" description="Helical" evidence="10">
    <location>
        <begin position="6"/>
        <end position="30"/>
    </location>
</feature>
<protein>
    <submittedName>
        <fullName evidence="12">Beta-barrel assembly-enhancing protease</fullName>
        <ecNumber evidence="12">3.4.-.-</ecNumber>
    </submittedName>
</protein>
<dbReference type="GO" id="GO:0042168">
    <property type="term" value="P:heme metabolic process"/>
    <property type="evidence" value="ECO:0007669"/>
    <property type="project" value="InterPro"/>
</dbReference>
<keyword evidence="5" id="KW-0997">Cell inner membrane</keyword>
<dbReference type="AlphaFoldDB" id="A0A2H9TC22"/>
<dbReference type="GO" id="GO:0006508">
    <property type="term" value="P:proteolysis"/>
    <property type="evidence" value="ECO:0007669"/>
    <property type="project" value="UniProtKB-KW"/>
</dbReference>
<dbReference type="Gene3D" id="1.25.40.10">
    <property type="entry name" value="Tetratricopeptide repeat domain"/>
    <property type="match status" value="2"/>
</dbReference>
<gene>
    <name evidence="12" type="primary">bepA_1</name>
    <name evidence="12" type="ORF">CI610_00289</name>
</gene>
<evidence type="ECO:0000256" key="5">
    <source>
        <dbReference type="ARBA" id="ARBA00022519"/>
    </source>
</evidence>
<comment type="pathway">
    <text evidence="3">Porphyrin-containing compound metabolism; protoheme biosynthesis.</text>
</comment>
<evidence type="ECO:0000256" key="3">
    <source>
        <dbReference type="ARBA" id="ARBA00004744"/>
    </source>
</evidence>
<keyword evidence="12" id="KW-0378">Hydrolase</keyword>
<evidence type="ECO:0000256" key="10">
    <source>
        <dbReference type="SAM" id="Phobius"/>
    </source>
</evidence>
<dbReference type="NCBIfam" id="TIGR00540">
    <property type="entry name" value="TPR_hemY_coli"/>
    <property type="match status" value="1"/>
</dbReference>
<comment type="caution">
    <text evidence="12">The sequence shown here is derived from an EMBL/GenBank/DDBJ whole genome shotgun (WGS) entry which is preliminary data.</text>
</comment>
<evidence type="ECO:0000256" key="4">
    <source>
        <dbReference type="ARBA" id="ARBA00022475"/>
    </source>
</evidence>
<dbReference type="InterPro" id="IPR005254">
    <property type="entry name" value="Heme_biosyn_assoc_TPR_pro"/>
</dbReference>
<evidence type="ECO:0000256" key="7">
    <source>
        <dbReference type="ARBA" id="ARBA00022989"/>
    </source>
</evidence>
<dbReference type="InterPro" id="IPR019734">
    <property type="entry name" value="TPR_rpt"/>
</dbReference>
<evidence type="ECO:0000256" key="6">
    <source>
        <dbReference type="ARBA" id="ARBA00022692"/>
    </source>
</evidence>
<dbReference type="GO" id="GO:0008233">
    <property type="term" value="F:peptidase activity"/>
    <property type="evidence" value="ECO:0007669"/>
    <property type="project" value="UniProtKB-KW"/>
</dbReference>
<keyword evidence="4" id="KW-1003">Cell membrane</keyword>
<dbReference type="Pfam" id="PF07219">
    <property type="entry name" value="HemY_N"/>
    <property type="match status" value="1"/>
</dbReference>
<accession>A0A2H9TC22</accession>
<reference evidence="12" key="1">
    <citation type="journal article" date="2017" name="Appl. Environ. Microbiol.">
        <title>Molecular characterization of an Endozoicomonas-like organism causing infection in king scallop Pecten maximus L.</title>
        <authorList>
            <person name="Cano I."/>
            <person name="van Aerle R."/>
            <person name="Ross S."/>
            <person name="Verner-Jeffreys D.W."/>
            <person name="Paley R.K."/>
            <person name="Rimmer G."/>
            <person name="Ryder D."/>
            <person name="Hooper P."/>
            <person name="Stone D."/>
            <person name="Feist S.W."/>
        </authorList>
    </citation>
    <scope>NUCLEOTIDE SEQUENCE</scope>
</reference>
<evidence type="ECO:0000256" key="9">
    <source>
        <dbReference type="ARBA" id="ARBA00023244"/>
    </source>
</evidence>
<dbReference type="InterPro" id="IPR010817">
    <property type="entry name" value="HemY_N"/>
</dbReference>
<keyword evidence="8 10" id="KW-0472">Membrane</keyword>
<keyword evidence="9" id="KW-0627">Porphyrin biosynthesis</keyword>
<dbReference type="GO" id="GO:0006779">
    <property type="term" value="P:porphyrin-containing compound biosynthetic process"/>
    <property type="evidence" value="ECO:0007669"/>
    <property type="project" value="UniProtKB-KW"/>
</dbReference>
<name>A0A2H9TC22_9ZZZZ</name>
<dbReference type="SUPFAM" id="SSF48452">
    <property type="entry name" value="TPR-like"/>
    <property type="match status" value="2"/>
</dbReference>
<proteinExistence type="predicted"/>
<comment type="subcellular location">
    <subcellularLocation>
        <location evidence="2">Cell inner membrane</location>
        <topology evidence="2">Multi-pass membrane protein</topology>
    </subcellularLocation>
</comment>
<evidence type="ECO:0000313" key="12">
    <source>
        <dbReference type="EMBL" id="PJE80739.1"/>
    </source>
</evidence>
<evidence type="ECO:0000256" key="1">
    <source>
        <dbReference type="ARBA" id="ARBA00002962"/>
    </source>
</evidence>
<evidence type="ECO:0000259" key="11">
    <source>
        <dbReference type="Pfam" id="PF07219"/>
    </source>
</evidence>
<dbReference type="GO" id="GO:0005886">
    <property type="term" value="C:plasma membrane"/>
    <property type="evidence" value="ECO:0007669"/>
    <property type="project" value="UniProtKB-SubCell"/>
</dbReference>
<dbReference type="EMBL" id="NSIT01000007">
    <property type="protein sequence ID" value="PJE80739.1"/>
    <property type="molecule type" value="Genomic_DNA"/>
</dbReference>
<keyword evidence="7 10" id="KW-1133">Transmembrane helix</keyword>
<feature type="domain" description="HemY N-terminal" evidence="11">
    <location>
        <begin position="26"/>
        <end position="132"/>
    </location>
</feature>
<dbReference type="PROSITE" id="PS50005">
    <property type="entry name" value="TPR"/>
    <property type="match status" value="1"/>
</dbReference>
<comment type="function">
    <text evidence="1">Involved in a late step of protoheme IX synthesis.</text>
</comment>
<keyword evidence="6 10" id="KW-0812">Transmembrane</keyword>